<protein>
    <submittedName>
        <fullName evidence="1">Transposase</fullName>
    </submittedName>
</protein>
<name>A0A418NSY2_9SPHN</name>
<reference evidence="1 2" key="1">
    <citation type="submission" date="2018-08" db="EMBL/GenBank/DDBJ databases">
        <title>Erythrobacter zhengii sp.nov., a bacterium isolated from deep-sea sediment.</title>
        <authorList>
            <person name="Fang C."/>
            <person name="Wu Y.-H."/>
            <person name="Sun C."/>
            <person name="Wang H."/>
            <person name="Cheng H."/>
            <person name="Meng F.-X."/>
            <person name="Wang C.-S."/>
            <person name="Xu X.-W."/>
        </authorList>
    </citation>
    <scope>NUCLEOTIDE SEQUENCE [LARGE SCALE GENOMIC DNA]</scope>
    <source>
        <strain evidence="1 2">V18</strain>
    </source>
</reference>
<evidence type="ECO:0000313" key="2">
    <source>
        <dbReference type="Proteomes" id="UP000286576"/>
    </source>
</evidence>
<dbReference type="EMBL" id="QXFL01000003">
    <property type="protein sequence ID" value="RIV86481.1"/>
    <property type="molecule type" value="Genomic_DNA"/>
</dbReference>
<keyword evidence="2" id="KW-1185">Reference proteome</keyword>
<dbReference type="OrthoDB" id="9801450at2"/>
<accession>A0A418NSY2</accession>
<dbReference type="Proteomes" id="UP000286576">
    <property type="component" value="Unassembled WGS sequence"/>
</dbReference>
<dbReference type="InterPro" id="IPR008878">
    <property type="entry name" value="Transposase_IS66_Orf2"/>
</dbReference>
<organism evidence="1 2">
    <name type="scientific">Aurantiacibacter zhengii</name>
    <dbReference type="NCBI Taxonomy" id="2307003"/>
    <lineage>
        <taxon>Bacteria</taxon>
        <taxon>Pseudomonadati</taxon>
        <taxon>Pseudomonadota</taxon>
        <taxon>Alphaproteobacteria</taxon>
        <taxon>Sphingomonadales</taxon>
        <taxon>Erythrobacteraceae</taxon>
        <taxon>Aurantiacibacter</taxon>
    </lineage>
</organism>
<dbReference type="RefSeq" id="WP_119586174.1">
    <property type="nucleotide sequence ID" value="NZ_CAWODQ010000022.1"/>
</dbReference>
<evidence type="ECO:0000313" key="1">
    <source>
        <dbReference type="EMBL" id="RIV86481.1"/>
    </source>
</evidence>
<dbReference type="PANTHER" id="PTHR36455">
    <property type="match status" value="1"/>
</dbReference>
<gene>
    <name evidence="1" type="ORF">D2V07_07035</name>
</gene>
<dbReference type="PANTHER" id="PTHR36455:SF1">
    <property type="entry name" value="BLR8292 PROTEIN"/>
    <property type="match status" value="1"/>
</dbReference>
<dbReference type="Pfam" id="PF05717">
    <property type="entry name" value="TnpB_IS66"/>
    <property type="match status" value="1"/>
</dbReference>
<comment type="caution">
    <text evidence="1">The sequence shown here is derived from an EMBL/GenBank/DDBJ whole genome shotgun (WGS) entry which is preliminary data.</text>
</comment>
<dbReference type="NCBIfam" id="NF033819">
    <property type="entry name" value="IS66_TnpB"/>
    <property type="match status" value="1"/>
</dbReference>
<proteinExistence type="predicted"/>
<dbReference type="AlphaFoldDB" id="A0A418NSY2"/>
<sequence>MIPVPGHARIWIAMDHTDMRKGMPGLARQVQHGLHRDVVAGDLFLFRGRTGSLCKILWHDGIGMSLYAKRLERGRFIWPSAKDGVVSISASALSCLLEGIDWRNPQATWRPRMAG</sequence>